<dbReference type="PROSITE" id="PS00662">
    <property type="entry name" value="T2SP_E"/>
    <property type="match status" value="1"/>
</dbReference>
<dbReference type="FunFam" id="3.40.50.300:FF:000398">
    <property type="entry name" value="Type IV pilus assembly ATPase PilB"/>
    <property type="match status" value="1"/>
</dbReference>
<comment type="caution">
    <text evidence="5">The sequence shown here is derived from an EMBL/GenBank/DDBJ whole genome shotgun (WGS) entry which is preliminary data.</text>
</comment>
<keyword evidence="3" id="KW-0067">ATP-binding</keyword>
<dbReference type="InterPro" id="IPR001482">
    <property type="entry name" value="T2SS/T4SS_dom"/>
</dbReference>
<name>A0A318KXK0_9FIRM</name>
<dbReference type="InterPro" id="IPR037257">
    <property type="entry name" value="T2SS_E_N_sf"/>
</dbReference>
<keyword evidence="2" id="KW-0547">Nucleotide-binding</keyword>
<feature type="domain" description="Bacterial type II secretion system protein E" evidence="4">
    <location>
        <begin position="383"/>
        <end position="397"/>
    </location>
</feature>
<dbReference type="SUPFAM" id="SSF160246">
    <property type="entry name" value="EspE N-terminal domain-like"/>
    <property type="match status" value="1"/>
</dbReference>
<dbReference type="STRING" id="1034346.GCA_000313565_02131"/>
<dbReference type="InterPro" id="IPR027417">
    <property type="entry name" value="P-loop_NTPase"/>
</dbReference>
<dbReference type="GO" id="GO:0016887">
    <property type="term" value="F:ATP hydrolysis activity"/>
    <property type="evidence" value="ECO:0007669"/>
    <property type="project" value="TreeGrafter"/>
</dbReference>
<sequence>MRKNVRLGEVLVENQVITEEQLQKALEIQKKEGKRLGEVLTSHGMCSEYQMLNALAKRLNLTYEPNIAAQVDVEIAKIVPEQLVRKHSIAPLYIKEGVLYAATNDPLNFLGLDDIGMASGLDIEVIVSPKQDVLETIDKLYAKANTKQVLENISNEYEDYTSSTVSLEDFEQVNDRIDASPVVQLVNSMIREAIQMNASDIHIEPLPQMTRVRFRVDGSLFEHTMLKNNIHELIVTRIKILAGLNIAEKRVPQDGGIALDLPGGKVDVRVSMLPTIYGEKVVLRLLGSDKNVNYDLKQLGFTPHNLNLIERSLYNTNGIILMTGPTGSGKTTTSYSILQQIQSPELNIVTIEDPVEKKFTNINQMQVNAGIGLTFASGLRSILRQDPDVILIGEIRDEETASIAIRSAITGHLVLSTLHTNDAVAAIPRLLDMGVPAYLLAAALRCVIAQRLVRKICPRCSHERHLTEHEKSLLNCPELDVVKEADGCDYCGHTGYHGRTAIHEVVLIDKTIYKMISSGDPQELIYQMAVRNGMTTLRSEGIRLLREGITNFDEVIKLIYSTE</sequence>
<dbReference type="Gene3D" id="3.40.50.300">
    <property type="entry name" value="P-loop containing nucleotide triphosphate hydrolases"/>
    <property type="match status" value="1"/>
</dbReference>
<keyword evidence="6" id="KW-1185">Reference proteome</keyword>
<reference evidence="5 6" key="1">
    <citation type="submission" date="2018-05" db="EMBL/GenBank/DDBJ databases">
        <title>Genomic Encyclopedia of Type Strains, Phase IV (KMG-IV): sequencing the most valuable type-strain genomes for metagenomic binning, comparative biology and taxonomic classification.</title>
        <authorList>
            <person name="Goeker M."/>
        </authorList>
    </citation>
    <scope>NUCLEOTIDE SEQUENCE [LARGE SCALE GENOMIC DNA]</scope>
    <source>
        <strain evidence="5 6">JC118</strain>
    </source>
</reference>
<dbReference type="SUPFAM" id="SSF52540">
    <property type="entry name" value="P-loop containing nucleoside triphosphate hydrolases"/>
    <property type="match status" value="1"/>
</dbReference>
<dbReference type="CDD" id="cd01129">
    <property type="entry name" value="PulE-GspE-like"/>
    <property type="match status" value="1"/>
</dbReference>
<dbReference type="AlphaFoldDB" id="A0A318KXK0"/>
<dbReference type="OrthoDB" id="9808272at2"/>
<dbReference type="SMART" id="SM00382">
    <property type="entry name" value="AAA"/>
    <property type="match status" value="1"/>
</dbReference>
<dbReference type="Gene3D" id="3.30.300.160">
    <property type="entry name" value="Type II secretion system, protein E, N-terminal domain"/>
    <property type="match status" value="1"/>
</dbReference>
<dbReference type="GO" id="GO:0005886">
    <property type="term" value="C:plasma membrane"/>
    <property type="evidence" value="ECO:0007669"/>
    <property type="project" value="TreeGrafter"/>
</dbReference>
<dbReference type="Gene3D" id="3.30.450.90">
    <property type="match status" value="1"/>
</dbReference>
<dbReference type="EMBL" id="QJKH01000003">
    <property type="protein sequence ID" value="PXX80455.1"/>
    <property type="molecule type" value="Genomic_DNA"/>
</dbReference>
<evidence type="ECO:0000313" key="6">
    <source>
        <dbReference type="Proteomes" id="UP000247612"/>
    </source>
</evidence>
<proteinExistence type="inferred from homology"/>
<dbReference type="FunFam" id="3.30.450.90:FF:000001">
    <property type="entry name" value="Type II secretion system ATPase GspE"/>
    <property type="match status" value="1"/>
</dbReference>
<dbReference type="PANTHER" id="PTHR30258:SF1">
    <property type="entry name" value="PROTEIN TRANSPORT PROTEIN HOFB HOMOLOG"/>
    <property type="match status" value="1"/>
</dbReference>
<evidence type="ECO:0000256" key="3">
    <source>
        <dbReference type="ARBA" id="ARBA00022840"/>
    </source>
</evidence>
<dbReference type="RefSeq" id="WP_022938433.1">
    <property type="nucleotide sequence ID" value="NZ_CABKRQ010000005.1"/>
</dbReference>
<dbReference type="Proteomes" id="UP000247612">
    <property type="component" value="Unassembled WGS sequence"/>
</dbReference>
<gene>
    <name evidence="5" type="ORF">DES51_10346</name>
</gene>
<dbReference type="InterPro" id="IPR007831">
    <property type="entry name" value="T2SS_GspE_N"/>
</dbReference>
<dbReference type="PANTHER" id="PTHR30258">
    <property type="entry name" value="TYPE II SECRETION SYSTEM PROTEIN GSPE-RELATED"/>
    <property type="match status" value="1"/>
</dbReference>
<evidence type="ECO:0000259" key="4">
    <source>
        <dbReference type="PROSITE" id="PS00662"/>
    </source>
</evidence>
<evidence type="ECO:0000313" key="5">
    <source>
        <dbReference type="EMBL" id="PXX80455.1"/>
    </source>
</evidence>
<protein>
    <submittedName>
        <fullName evidence="5">Type IV pilus assembly protein PilB</fullName>
    </submittedName>
</protein>
<dbReference type="GO" id="GO:0005524">
    <property type="term" value="F:ATP binding"/>
    <property type="evidence" value="ECO:0007669"/>
    <property type="project" value="UniProtKB-KW"/>
</dbReference>
<dbReference type="Pfam" id="PF00437">
    <property type="entry name" value="T2SSE"/>
    <property type="match status" value="1"/>
</dbReference>
<dbReference type="InterPro" id="IPR003593">
    <property type="entry name" value="AAA+_ATPase"/>
</dbReference>
<evidence type="ECO:0000256" key="2">
    <source>
        <dbReference type="ARBA" id="ARBA00022741"/>
    </source>
</evidence>
<comment type="similarity">
    <text evidence="1">Belongs to the GSP E family.</text>
</comment>
<organism evidence="5 6">
    <name type="scientific">Dielma fastidiosa</name>
    <dbReference type="NCBI Taxonomy" id="1034346"/>
    <lineage>
        <taxon>Bacteria</taxon>
        <taxon>Bacillati</taxon>
        <taxon>Bacillota</taxon>
        <taxon>Erysipelotrichia</taxon>
        <taxon>Erysipelotrichales</taxon>
        <taxon>Erysipelotrichaceae</taxon>
        <taxon>Dielma</taxon>
    </lineage>
</organism>
<evidence type="ECO:0000256" key="1">
    <source>
        <dbReference type="ARBA" id="ARBA00006611"/>
    </source>
</evidence>
<dbReference type="Pfam" id="PF05157">
    <property type="entry name" value="MshEN"/>
    <property type="match status" value="1"/>
</dbReference>
<accession>A0A318KXK0</accession>